<protein>
    <submittedName>
        <fullName evidence="2">Uncharacterized protein</fullName>
    </submittedName>
</protein>
<feature type="transmembrane region" description="Helical" evidence="1">
    <location>
        <begin position="129"/>
        <end position="150"/>
    </location>
</feature>
<keyword evidence="1" id="KW-0812">Transmembrane</keyword>
<dbReference type="EMBL" id="QZEY01000010">
    <property type="protein sequence ID" value="RJL29975.1"/>
    <property type="molecule type" value="Genomic_DNA"/>
</dbReference>
<evidence type="ECO:0000256" key="1">
    <source>
        <dbReference type="SAM" id="Phobius"/>
    </source>
</evidence>
<keyword evidence="1" id="KW-1133">Transmembrane helix</keyword>
<feature type="transmembrane region" description="Helical" evidence="1">
    <location>
        <begin position="20"/>
        <end position="37"/>
    </location>
</feature>
<comment type="caution">
    <text evidence="2">The sequence shown here is derived from an EMBL/GenBank/DDBJ whole genome shotgun (WGS) entry which is preliminary data.</text>
</comment>
<dbReference type="Proteomes" id="UP000265768">
    <property type="component" value="Unassembled WGS sequence"/>
</dbReference>
<gene>
    <name evidence="2" type="ORF">D5H75_23820</name>
</gene>
<evidence type="ECO:0000313" key="2">
    <source>
        <dbReference type="EMBL" id="RJL29975.1"/>
    </source>
</evidence>
<sequence>MRPAEMAPAGAPAGGRGGMAALGVAAAVLPALVLAGYRPGPWWAWFPLVAGLVLLASGMRMLASDKRWGDIVGRSHLFAGAAATTTGLLLLFEAMDKGWVAYPMVLGVEAALLYGTFSTASPVASALRRIVMAWGAVTALTGAMLALQVSGAADVSGLFGPFQWWGALIIALGAAVSVEAARLWRSTGRGAGPMSTILAVAGAALVIQGVSELFAVTDAIF</sequence>
<accession>A0A3A4AND4</accession>
<dbReference type="AlphaFoldDB" id="A0A3A4AND4"/>
<reference evidence="2 3" key="1">
    <citation type="submission" date="2018-09" db="EMBL/GenBank/DDBJ databases">
        <title>YIM 75507 draft genome.</title>
        <authorList>
            <person name="Tang S."/>
            <person name="Feng Y."/>
        </authorList>
    </citation>
    <scope>NUCLEOTIDE SEQUENCE [LARGE SCALE GENOMIC DNA]</scope>
    <source>
        <strain evidence="2 3">YIM 75507</strain>
    </source>
</reference>
<organism evidence="2 3">
    <name type="scientific">Bailinhaonella thermotolerans</name>
    <dbReference type="NCBI Taxonomy" id="1070861"/>
    <lineage>
        <taxon>Bacteria</taxon>
        <taxon>Bacillati</taxon>
        <taxon>Actinomycetota</taxon>
        <taxon>Actinomycetes</taxon>
        <taxon>Streptosporangiales</taxon>
        <taxon>Streptosporangiaceae</taxon>
        <taxon>Bailinhaonella</taxon>
    </lineage>
</organism>
<feature type="transmembrane region" description="Helical" evidence="1">
    <location>
        <begin position="196"/>
        <end position="216"/>
    </location>
</feature>
<evidence type="ECO:0000313" key="3">
    <source>
        <dbReference type="Proteomes" id="UP000265768"/>
    </source>
</evidence>
<feature type="transmembrane region" description="Helical" evidence="1">
    <location>
        <begin position="75"/>
        <end position="92"/>
    </location>
</feature>
<keyword evidence="1" id="KW-0472">Membrane</keyword>
<keyword evidence="3" id="KW-1185">Reference proteome</keyword>
<feature type="transmembrane region" description="Helical" evidence="1">
    <location>
        <begin position="98"/>
        <end position="117"/>
    </location>
</feature>
<proteinExistence type="predicted"/>
<feature type="transmembrane region" description="Helical" evidence="1">
    <location>
        <begin position="43"/>
        <end position="63"/>
    </location>
</feature>
<feature type="transmembrane region" description="Helical" evidence="1">
    <location>
        <begin position="162"/>
        <end position="184"/>
    </location>
</feature>
<name>A0A3A4AND4_9ACTN</name>